<keyword evidence="4 9" id="KW-0812">Transmembrane</keyword>
<feature type="repeat" description="Solcar" evidence="9">
    <location>
        <begin position="233"/>
        <end position="316"/>
    </location>
</feature>
<comment type="subcellular location">
    <subcellularLocation>
        <location evidence="1">Membrane</location>
        <topology evidence="1">Multi-pass membrane protein</topology>
    </subcellularLocation>
</comment>
<feature type="repeat" description="Solcar" evidence="9">
    <location>
        <begin position="10"/>
        <end position="100"/>
    </location>
</feature>
<dbReference type="GO" id="GO:0016020">
    <property type="term" value="C:membrane"/>
    <property type="evidence" value="ECO:0007669"/>
    <property type="project" value="UniProtKB-SubCell"/>
</dbReference>
<proteinExistence type="inferred from homology"/>
<name>A0AAD8QBZ4_9PEZI</name>
<dbReference type="GO" id="GO:0006862">
    <property type="term" value="P:nucleotide transport"/>
    <property type="evidence" value="ECO:0007669"/>
    <property type="project" value="InterPro"/>
</dbReference>
<protein>
    <submittedName>
        <fullName evidence="11">Mitochondrial carrier domain-containing protein</fullName>
    </submittedName>
</protein>
<keyword evidence="7" id="KW-1133">Transmembrane helix</keyword>
<keyword evidence="6" id="KW-0496">Mitochondrion</keyword>
<evidence type="ECO:0000256" key="4">
    <source>
        <dbReference type="ARBA" id="ARBA00022692"/>
    </source>
</evidence>
<dbReference type="PANTHER" id="PTHR45683">
    <property type="entry name" value="MITOCHONDRIAL NICOTINAMIDE ADENINE DINUCLEOTIDE TRANSPORTER 1-RELATED-RELATED"/>
    <property type="match status" value="1"/>
</dbReference>
<keyword evidence="3 10" id="KW-0813">Transport</keyword>
<evidence type="ECO:0000256" key="1">
    <source>
        <dbReference type="ARBA" id="ARBA00004141"/>
    </source>
</evidence>
<keyword evidence="12" id="KW-1185">Reference proteome</keyword>
<dbReference type="SUPFAM" id="SSF103506">
    <property type="entry name" value="Mitochondrial carrier"/>
    <property type="match status" value="1"/>
</dbReference>
<dbReference type="GO" id="GO:0055085">
    <property type="term" value="P:transmembrane transport"/>
    <property type="evidence" value="ECO:0007669"/>
    <property type="project" value="InterPro"/>
</dbReference>
<dbReference type="EMBL" id="JAHLJV010000002">
    <property type="protein sequence ID" value="KAK1599737.1"/>
    <property type="molecule type" value="Genomic_DNA"/>
</dbReference>
<sequence>MSESKDAGISPALVESIAGLSAGSIATLVVHPLDIVKTRMQIHRSAANPSVSLTTMSLIRTLTQNPHPVASLYRGLTPNLIGNASSWSAFFFFKSRVERAIAYWKAGYLPLNRGSGPEASNLTKEYLTTQDFFVSSAVAGALTQVLTNPVWVIKTRMVSSDRNAAGAYQSMWSGAKVLYRSEGWRGFYRGLGVGLIGVSHGAVQFAVYEPAKKMYFAGRQRKGDSDGRLSNEATVVISSAAKLVAGAVTYPYQVLRSRLQNYDADERFGRGIRGVVARIWQEEGLRGFYRGLMPGVVRVMPATWVTFLVYENVKFYLSQWVD</sequence>
<feature type="repeat" description="Solcar" evidence="9">
    <location>
        <begin position="127"/>
        <end position="214"/>
    </location>
</feature>
<keyword evidence="8 9" id="KW-0472">Membrane</keyword>
<comment type="similarity">
    <text evidence="2 10">Belongs to the mitochondrial carrier (TC 2.A.29) family.</text>
</comment>
<dbReference type="InterPro" id="IPR023395">
    <property type="entry name" value="MCP_dom_sf"/>
</dbReference>
<evidence type="ECO:0000256" key="7">
    <source>
        <dbReference type="ARBA" id="ARBA00022989"/>
    </source>
</evidence>
<dbReference type="PROSITE" id="PS50920">
    <property type="entry name" value="SOLCAR"/>
    <property type="match status" value="3"/>
</dbReference>
<evidence type="ECO:0000256" key="6">
    <source>
        <dbReference type="ARBA" id="ARBA00022792"/>
    </source>
</evidence>
<gene>
    <name evidence="11" type="ORF">LY79DRAFT_575372</name>
</gene>
<accession>A0AAD8QBZ4</accession>
<evidence type="ECO:0000256" key="2">
    <source>
        <dbReference type="ARBA" id="ARBA00006375"/>
    </source>
</evidence>
<dbReference type="AlphaFoldDB" id="A0AAD8QBZ4"/>
<organism evidence="11 12">
    <name type="scientific">Colletotrichum navitas</name>
    <dbReference type="NCBI Taxonomy" id="681940"/>
    <lineage>
        <taxon>Eukaryota</taxon>
        <taxon>Fungi</taxon>
        <taxon>Dikarya</taxon>
        <taxon>Ascomycota</taxon>
        <taxon>Pezizomycotina</taxon>
        <taxon>Sordariomycetes</taxon>
        <taxon>Hypocreomycetidae</taxon>
        <taxon>Glomerellales</taxon>
        <taxon>Glomerellaceae</taxon>
        <taxon>Colletotrichum</taxon>
        <taxon>Colletotrichum graminicola species complex</taxon>
    </lineage>
</organism>
<evidence type="ECO:0000256" key="3">
    <source>
        <dbReference type="ARBA" id="ARBA00022448"/>
    </source>
</evidence>
<dbReference type="Proteomes" id="UP001230504">
    <property type="component" value="Unassembled WGS sequence"/>
</dbReference>
<evidence type="ECO:0000256" key="5">
    <source>
        <dbReference type="ARBA" id="ARBA00022737"/>
    </source>
</evidence>
<reference evidence="11" key="1">
    <citation type="submission" date="2021-06" db="EMBL/GenBank/DDBJ databases">
        <title>Comparative genomics, transcriptomics and evolutionary studies reveal genomic signatures of adaptation to plant cell wall in hemibiotrophic fungi.</title>
        <authorList>
            <consortium name="DOE Joint Genome Institute"/>
            <person name="Baroncelli R."/>
            <person name="Diaz J.F."/>
            <person name="Benocci T."/>
            <person name="Peng M."/>
            <person name="Battaglia E."/>
            <person name="Haridas S."/>
            <person name="Andreopoulos W."/>
            <person name="Labutti K."/>
            <person name="Pangilinan J."/>
            <person name="Floch G.L."/>
            <person name="Makela M.R."/>
            <person name="Henrissat B."/>
            <person name="Grigoriev I.V."/>
            <person name="Crouch J.A."/>
            <person name="De Vries R.P."/>
            <person name="Sukno S.A."/>
            <person name="Thon M.R."/>
        </authorList>
    </citation>
    <scope>NUCLEOTIDE SEQUENCE</scope>
    <source>
        <strain evidence="11">CBS 125086</strain>
    </source>
</reference>
<comment type="caution">
    <text evidence="11">The sequence shown here is derived from an EMBL/GenBank/DDBJ whole genome shotgun (WGS) entry which is preliminary data.</text>
</comment>
<evidence type="ECO:0000256" key="8">
    <source>
        <dbReference type="ARBA" id="ARBA00023136"/>
    </source>
</evidence>
<dbReference type="Pfam" id="PF00153">
    <property type="entry name" value="Mito_carr"/>
    <property type="match status" value="3"/>
</dbReference>
<dbReference type="InterPro" id="IPR018108">
    <property type="entry name" value="MCP_transmembrane"/>
</dbReference>
<dbReference type="RefSeq" id="XP_060420326.1">
    <property type="nucleotide sequence ID" value="XM_060559704.1"/>
</dbReference>
<dbReference type="GeneID" id="85443944"/>
<dbReference type="Gene3D" id="1.50.40.10">
    <property type="entry name" value="Mitochondrial carrier domain"/>
    <property type="match status" value="1"/>
</dbReference>
<evidence type="ECO:0000313" key="12">
    <source>
        <dbReference type="Proteomes" id="UP001230504"/>
    </source>
</evidence>
<keyword evidence="5" id="KW-0677">Repeat</keyword>
<evidence type="ECO:0000256" key="9">
    <source>
        <dbReference type="PROSITE-ProRule" id="PRU00282"/>
    </source>
</evidence>
<evidence type="ECO:0000313" key="11">
    <source>
        <dbReference type="EMBL" id="KAK1599737.1"/>
    </source>
</evidence>
<dbReference type="InterPro" id="IPR044712">
    <property type="entry name" value="SLC25A32-like"/>
</dbReference>
<keyword evidence="6" id="KW-0999">Mitochondrion inner membrane</keyword>
<evidence type="ECO:0000256" key="10">
    <source>
        <dbReference type="RuleBase" id="RU000488"/>
    </source>
</evidence>